<reference evidence="3 4" key="1">
    <citation type="submission" date="2019-02" db="EMBL/GenBank/DDBJ databases">
        <title>Deep-cultivation of Planctomycetes and their phenomic and genomic characterization uncovers novel biology.</title>
        <authorList>
            <person name="Wiegand S."/>
            <person name="Jogler M."/>
            <person name="Boedeker C."/>
            <person name="Pinto D."/>
            <person name="Vollmers J."/>
            <person name="Rivas-Marin E."/>
            <person name="Kohn T."/>
            <person name="Peeters S.H."/>
            <person name="Heuer A."/>
            <person name="Rast P."/>
            <person name="Oberbeckmann S."/>
            <person name="Bunk B."/>
            <person name="Jeske O."/>
            <person name="Meyerdierks A."/>
            <person name="Storesund J.E."/>
            <person name="Kallscheuer N."/>
            <person name="Luecker S."/>
            <person name="Lage O.M."/>
            <person name="Pohl T."/>
            <person name="Merkel B.J."/>
            <person name="Hornburger P."/>
            <person name="Mueller R.-W."/>
            <person name="Bruemmer F."/>
            <person name="Labrenz M."/>
            <person name="Spormann A.M."/>
            <person name="Op den Camp H."/>
            <person name="Overmann J."/>
            <person name="Amann R."/>
            <person name="Jetten M.S.M."/>
            <person name="Mascher T."/>
            <person name="Medema M.H."/>
            <person name="Devos D.P."/>
            <person name="Kaster A.-K."/>
            <person name="Ovreas L."/>
            <person name="Rohde M."/>
            <person name="Galperin M.Y."/>
            <person name="Jogler C."/>
        </authorList>
    </citation>
    <scope>NUCLEOTIDE SEQUENCE [LARGE SCALE GENOMIC DNA]</scope>
    <source>
        <strain evidence="3 4">Pan216</strain>
    </source>
</reference>
<feature type="domain" description="DUF11" evidence="2">
    <location>
        <begin position="316"/>
        <end position="408"/>
    </location>
</feature>
<dbReference type="InterPro" id="IPR001434">
    <property type="entry name" value="OmcB-like_DUF11"/>
</dbReference>
<feature type="domain" description="DUF11" evidence="2">
    <location>
        <begin position="429"/>
        <end position="516"/>
    </location>
</feature>
<dbReference type="EMBL" id="CP036279">
    <property type="protein sequence ID" value="QDU59341.1"/>
    <property type="molecule type" value="Genomic_DNA"/>
</dbReference>
<dbReference type="Proteomes" id="UP000317093">
    <property type="component" value="Chromosome"/>
</dbReference>
<dbReference type="InterPro" id="IPR013783">
    <property type="entry name" value="Ig-like_fold"/>
</dbReference>
<organism evidence="3 4">
    <name type="scientific">Kolteria novifilia</name>
    <dbReference type="NCBI Taxonomy" id="2527975"/>
    <lineage>
        <taxon>Bacteria</taxon>
        <taxon>Pseudomonadati</taxon>
        <taxon>Planctomycetota</taxon>
        <taxon>Planctomycetia</taxon>
        <taxon>Kolteriales</taxon>
        <taxon>Kolteriaceae</taxon>
        <taxon>Kolteria</taxon>
    </lineage>
</organism>
<keyword evidence="4" id="KW-1185">Reference proteome</keyword>
<evidence type="ECO:0000256" key="1">
    <source>
        <dbReference type="SAM" id="MobiDB-lite"/>
    </source>
</evidence>
<dbReference type="OrthoDB" id="282600at2"/>
<proteinExistence type="predicted"/>
<feature type="domain" description="DUF11" evidence="2">
    <location>
        <begin position="662"/>
        <end position="742"/>
    </location>
</feature>
<dbReference type="InterPro" id="IPR051172">
    <property type="entry name" value="Chlamydia_OmcB"/>
</dbReference>
<dbReference type="InterPro" id="IPR047589">
    <property type="entry name" value="DUF11_rpt"/>
</dbReference>
<evidence type="ECO:0000313" key="4">
    <source>
        <dbReference type="Proteomes" id="UP000317093"/>
    </source>
</evidence>
<dbReference type="PANTHER" id="PTHR34819">
    <property type="entry name" value="LARGE CYSTEINE-RICH PERIPLASMIC PROTEIN OMCB"/>
    <property type="match status" value="1"/>
</dbReference>
<name>A0A518AX93_9BACT</name>
<dbReference type="Gene3D" id="2.60.40.10">
    <property type="entry name" value="Immunoglobulins"/>
    <property type="match status" value="3"/>
</dbReference>
<dbReference type="Pfam" id="PF01345">
    <property type="entry name" value="DUF11"/>
    <property type="match status" value="4"/>
</dbReference>
<gene>
    <name evidence="3" type="primary">omcB_3</name>
    <name evidence="3" type="ORF">Pan216_01690</name>
</gene>
<dbReference type="RefSeq" id="WP_145253457.1">
    <property type="nucleotide sequence ID" value="NZ_CP036279.1"/>
</dbReference>
<feature type="region of interest" description="Disordered" evidence="1">
    <location>
        <begin position="815"/>
        <end position="834"/>
    </location>
</feature>
<dbReference type="NCBIfam" id="TIGR01451">
    <property type="entry name" value="B_ant_repeat"/>
    <property type="match status" value="3"/>
</dbReference>
<dbReference type="PANTHER" id="PTHR34819:SF5">
    <property type="entry name" value="CONSERVED REPEAT DOMAIN PROTEIN"/>
    <property type="match status" value="1"/>
</dbReference>
<evidence type="ECO:0000259" key="2">
    <source>
        <dbReference type="Pfam" id="PF01345"/>
    </source>
</evidence>
<dbReference type="AlphaFoldDB" id="A0A518AX93"/>
<sequence>MSRQPRTHYVRTLRPLACAVLLLSLLPGCLGVSGNPFKLGNPFPDNVVRTHAKPAFRGFYRDFDPKACTITVTPAEAVNQVATQHILIATVCDAEGNSLRNRRVEWHLQGVGHIVEVDESGLMPGRGYLVDDTYAVSYTNYRSHTLTRGTEDPSDDIHLKPGQTWCVITSPQEGESYVTTYAPGIYNWQKHKVFAVKHWVDAQPIFPPSAVNPVGTPHPICTQVVRTSDGSPAQGYKVRYRIQSGPAATLDPGGSQSVEVTTDQDGKATVVLNQVQPVVGANVVGIEVVRPSDKPTGKPFVLARSQMTKTWLSPQLSIQKTAPPVVSVGQTIPYQIVVTNSGSIRSEGLTVRDTIPESLQVVSANPPPTEQGANRLWTFGPLEPQQSVQIQLNCLATAAGTVTNCAEAVMAEGLTGRSCATTQVVVGSLAVTKTAPDTGVVGQPITFQITVTNNGSGPANNVVVTDTFDQGFVHESGAGPVQLRLGNLPAHQSRAVSIVLTPRSQGRLCNNVRVTADGGLQAEGGHCVEVSQPQLSIKKEGPGFAFVGAEVEFRITVQNTGNVPANNVIVRDNLPAQIGLRQASDGGQLQGNTVIWNLGTLAPGQQRSVSFIGVATDIGQNVCNVASVSAVGVPEQQSPSACLNIKGIPALLTELIDRLDPVPVGGETVYAIQITNQGSMPADNLVLSCVIPEKMTYVDSEGVQKGKYDDRTRTVTFPAFNNMLPRKRLIYQIQVRADRPGDERFKAKIEADHLSSPIILEESTTIYDPKTGQIDGAQARERKLVQAPAPPSAKVNDITPLPPAVVNGKDAVAKPNAVPMPPRPQSIELLPEEPLDETPLAEETLVEESLSTESEFDILNVGTEEVEN</sequence>
<protein>
    <submittedName>
        <fullName evidence="3">Large cysteine-rich periplasmic protein OmcB</fullName>
    </submittedName>
</protein>
<accession>A0A518AX93</accession>
<evidence type="ECO:0000313" key="3">
    <source>
        <dbReference type="EMBL" id="QDU59341.1"/>
    </source>
</evidence>
<feature type="domain" description="DUF11" evidence="2">
    <location>
        <begin position="545"/>
        <end position="631"/>
    </location>
</feature>
<dbReference type="KEGG" id="knv:Pan216_01690"/>